<evidence type="ECO:0000256" key="1">
    <source>
        <dbReference type="ARBA" id="ARBA00022553"/>
    </source>
</evidence>
<accession>A0A9X1NE77</accession>
<reference evidence="4" key="1">
    <citation type="submission" date="2021-11" db="EMBL/GenBank/DDBJ databases">
        <title>Streptomyces corallinus and Kineosporia corallina sp. nov., two new coral-derived marine actinobacteria.</title>
        <authorList>
            <person name="Buangrab K."/>
            <person name="Sutthacheep M."/>
            <person name="Yeemin T."/>
            <person name="Harunari E."/>
            <person name="Igarashi Y."/>
            <person name="Sripreechasak P."/>
            <person name="Kanchanasin P."/>
            <person name="Tanasupawat S."/>
            <person name="Phongsopitanun W."/>
        </authorList>
    </citation>
    <scope>NUCLEOTIDE SEQUENCE</scope>
    <source>
        <strain evidence="4">JCM 31032</strain>
    </source>
</reference>
<dbReference type="SUPFAM" id="SSF49879">
    <property type="entry name" value="SMAD/FHA domain"/>
    <property type="match status" value="1"/>
</dbReference>
<evidence type="ECO:0000313" key="5">
    <source>
        <dbReference type="Proteomes" id="UP001138997"/>
    </source>
</evidence>
<comment type="caution">
    <text evidence="4">The sequence shown here is derived from an EMBL/GenBank/DDBJ whole genome shotgun (WGS) entry which is preliminary data.</text>
</comment>
<dbReference type="CDD" id="cd00060">
    <property type="entry name" value="FHA"/>
    <property type="match status" value="1"/>
</dbReference>
<dbReference type="AlphaFoldDB" id="A0A9X1NE77"/>
<proteinExistence type="predicted"/>
<keyword evidence="5" id="KW-1185">Reference proteome</keyword>
<evidence type="ECO:0000313" key="4">
    <source>
        <dbReference type="EMBL" id="MCD5312180.1"/>
    </source>
</evidence>
<keyword evidence="1" id="KW-0597">Phosphoprotein</keyword>
<evidence type="ECO:0000256" key="2">
    <source>
        <dbReference type="SAM" id="MobiDB-lite"/>
    </source>
</evidence>
<dbReference type="RefSeq" id="WP_231442131.1">
    <property type="nucleotide sequence ID" value="NZ_JAJOMB010000007.1"/>
</dbReference>
<organism evidence="4 5">
    <name type="scientific">Kineosporia babensis</name>
    <dbReference type="NCBI Taxonomy" id="499548"/>
    <lineage>
        <taxon>Bacteria</taxon>
        <taxon>Bacillati</taxon>
        <taxon>Actinomycetota</taxon>
        <taxon>Actinomycetes</taxon>
        <taxon>Kineosporiales</taxon>
        <taxon>Kineosporiaceae</taxon>
        <taxon>Kineosporia</taxon>
    </lineage>
</organism>
<protein>
    <submittedName>
        <fullName evidence="4">FHA domain-containing protein</fullName>
    </submittedName>
</protein>
<dbReference type="Pfam" id="PF00498">
    <property type="entry name" value="FHA"/>
    <property type="match status" value="1"/>
</dbReference>
<name>A0A9X1NE77_9ACTN</name>
<feature type="domain" description="FHA" evidence="3">
    <location>
        <begin position="376"/>
        <end position="432"/>
    </location>
</feature>
<gene>
    <name evidence="4" type="ORF">LR394_14820</name>
</gene>
<dbReference type="Proteomes" id="UP001138997">
    <property type="component" value="Unassembled WGS sequence"/>
</dbReference>
<evidence type="ECO:0000259" key="3">
    <source>
        <dbReference type="PROSITE" id="PS50006"/>
    </source>
</evidence>
<feature type="region of interest" description="Disordered" evidence="2">
    <location>
        <begin position="234"/>
        <end position="268"/>
    </location>
</feature>
<dbReference type="PROSITE" id="PS50006">
    <property type="entry name" value="FHA_DOMAIN"/>
    <property type="match status" value="1"/>
</dbReference>
<sequence length="472" mass="49670">MSVIESSSTAVIPGDGLVHRGSGVVLTVAELTAGQLPQAQALIEACGRMADDSSGRATVLAVAEMATRCARQDLPAFGLALDTDQGLVVLLHDQAEAEIRPVGGSAVRLRGTDSLAWVERRFTEPVDGFELWTTSSPQTCPGTESVAMEGIALNLSRGTLHGGGVVLARTPQARTLEAQTSEAQVSEAQVSEAQVSEAQTEEQVPADLAVTAERRMEIPALLEVAEIHGQTEFGTITPHEPEPAPPPEPQPEASGERSLGSLLPSTPHFGQPQLPIQAHLQPVAETAAVFEPRKPPPPPPPLRTPGGGLAIPRPNIPPIEGVLCSRSHFNDPKASYCAICGISLQQVTRRITHRPRPTLGVLVLDDGTSVTIDSDLIIGRDPATHPAVQAGDAKPMYLNDEVNGVSRVHARITLVDWSVCLTDEGSANGTYLMDAGGNHAVHGEDAAELAGGTVIRIGRRTLTFDGYHSAGE</sequence>
<dbReference type="InterPro" id="IPR000253">
    <property type="entry name" value="FHA_dom"/>
</dbReference>
<dbReference type="InterPro" id="IPR008984">
    <property type="entry name" value="SMAD_FHA_dom_sf"/>
</dbReference>
<dbReference type="EMBL" id="JAJOMB010000007">
    <property type="protein sequence ID" value="MCD5312180.1"/>
    <property type="molecule type" value="Genomic_DNA"/>
</dbReference>
<dbReference type="Gene3D" id="2.60.200.20">
    <property type="match status" value="1"/>
</dbReference>